<feature type="transmembrane region" description="Helical" evidence="9">
    <location>
        <begin position="123"/>
        <end position="149"/>
    </location>
</feature>
<keyword evidence="6 9" id="KW-1133">Transmembrane helix</keyword>
<evidence type="ECO:0000256" key="2">
    <source>
        <dbReference type="ARBA" id="ARBA00022475"/>
    </source>
</evidence>
<feature type="transmembrane region" description="Helical" evidence="9">
    <location>
        <begin position="207"/>
        <end position="224"/>
    </location>
</feature>
<keyword evidence="13" id="KW-1185">Reference proteome</keyword>
<dbReference type="GO" id="GO:0008610">
    <property type="term" value="P:lipid biosynthetic process"/>
    <property type="evidence" value="ECO:0007669"/>
    <property type="project" value="UniProtKB-ARBA"/>
</dbReference>
<dbReference type="OrthoDB" id="157326at2157"/>
<protein>
    <submittedName>
        <fullName evidence="12">Membrane protein</fullName>
    </submittedName>
</protein>
<evidence type="ECO:0000256" key="7">
    <source>
        <dbReference type="ARBA" id="ARBA00023136"/>
    </source>
</evidence>
<organism evidence="12 13">
    <name type="scientific">Haloferax mucosum ATCC BAA-1512</name>
    <dbReference type="NCBI Taxonomy" id="662479"/>
    <lineage>
        <taxon>Archaea</taxon>
        <taxon>Methanobacteriati</taxon>
        <taxon>Methanobacteriota</taxon>
        <taxon>Stenosarchaea group</taxon>
        <taxon>Halobacteria</taxon>
        <taxon>Halobacteriales</taxon>
        <taxon>Haloferacaceae</taxon>
        <taxon>Haloferax</taxon>
    </lineage>
</organism>
<comment type="subcellular location">
    <subcellularLocation>
        <location evidence="1">Cell membrane</location>
        <topology evidence="1">Multi-pass membrane protein</topology>
    </subcellularLocation>
</comment>
<feature type="transmembrane region" description="Helical" evidence="9">
    <location>
        <begin position="467"/>
        <end position="487"/>
    </location>
</feature>
<dbReference type="RefSeq" id="WP_008317077.1">
    <property type="nucleotide sequence ID" value="NZ_AOLN01000001.1"/>
</dbReference>
<evidence type="ECO:0000256" key="4">
    <source>
        <dbReference type="ARBA" id="ARBA00022679"/>
    </source>
</evidence>
<feature type="transmembrane region" description="Helical" evidence="9">
    <location>
        <begin position="230"/>
        <end position="248"/>
    </location>
</feature>
<dbReference type="Pfam" id="PF25230">
    <property type="entry name" value="DUF7846"/>
    <property type="match status" value="1"/>
</dbReference>
<gene>
    <name evidence="12" type="ORF">C440_00090</name>
</gene>
<dbReference type="AlphaFoldDB" id="M0ISB7"/>
<keyword evidence="2" id="KW-1003">Cell membrane</keyword>
<proteinExistence type="predicted"/>
<dbReference type="GO" id="GO:0005886">
    <property type="term" value="C:plasma membrane"/>
    <property type="evidence" value="ECO:0007669"/>
    <property type="project" value="UniProtKB-SubCell"/>
</dbReference>
<keyword evidence="5 9" id="KW-0812">Transmembrane</keyword>
<feature type="region of interest" description="Disordered" evidence="8">
    <location>
        <begin position="764"/>
        <end position="787"/>
    </location>
</feature>
<dbReference type="InterPro" id="IPR057168">
    <property type="entry name" value="DUF7846"/>
</dbReference>
<dbReference type="PANTHER" id="PTHR33908:SF11">
    <property type="entry name" value="MEMBRANE PROTEIN"/>
    <property type="match status" value="1"/>
</dbReference>
<feature type="transmembrane region" description="Helical" evidence="9">
    <location>
        <begin position="390"/>
        <end position="412"/>
    </location>
</feature>
<dbReference type="InterPro" id="IPR038731">
    <property type="entry name" value="RgtA/B/C-like"/>
</dbReference>
<evidence type="ECO:0000256" key="1">
    <source>
        <dbReference type="ARBA" id="ARBA00004651"/>
    </source>
</evidence>
<accession>M0ISB7</accession>
<sequence length="787" mass="84306">MGGRDTRVNAFLAALGIDRLRRLGLSFDSNRQRTRHRLAAVGVSLLVGLVVTWLAVDLFPYHTVNDDEGVYLMQAAMLLEGKLFLHPSALTEAVRPWFFVVQEHASAPGGVRLYSKYSPAVPALFALGLAVGLPNLVLGVVASVTAWFVYVLTAAVFDRRTGIVAAGLLGLSPLFLITSSTFLAYAPTTMLNLIFGVCYVRAARRNSVGYAVVAGAFIGFAFFARPYTAVLFALPFMVHSLWALATSWRVGTGRAVARRYVAIALPGIAFVGLTLAYNAVVTGDPLTFPYIAFAPADGIGFGRREILGYDIVYTPALGIETAVEALDMLVTRWGPMGWFGTVAAIVGVGVAVYRRWQRATGRRARGGDRRRQHGLGDRETAGFVELSDTALAAVVAGVFGSVFLGNVFFWGTHNGLRNGLIDLLGPFYHFDALVPLVVFAAAGLVGGVRAVRGVATRRFSPSEARGVVFSVVLVSALVAGGVTLDAIDDPYSENHLRTENLEATYDPLVEAGFEEPPLTPSVPGVSGANASKVLVFHPDPYGDWSAHPFQTLRNDPGFDGSVVYAIDDGPEQDFTVLDATNRTPYRFAYRGSWVGAEEPVEPALTRLEVLAGERVEATTTLGAPKGSTTVSVRVETESGYARYDSRMRENLSVDWAITPSGVFVTNHPKAAGPDRLPIPNGTSEIDLLVTYVGDFGETVTYRQTVSVDRSDGEVRVIWPPETRVCRLTTDCGTEGQWVGPDGDYLPGVSVASNATVATSNATMAASVNSEARRESGSTGTSQNRSVA</sequence>
<feature type="transmembrane region" description="Helical" evidence="9">
    <location>
        <begin position="260"/>
        <end position="280"/>
    </location>
</feature>
<keyword evidence="3" id="KW-0328">Glycosyltransferase</keyword>
<feature type="transmembrane region" description="Helical" evidence="9">
    <location>
        <begin position="183"/>
        <end position="200"/>
    </location>
</feature>
<feature type="transmembrane region" description="Helical" evidence="9">
    <location>
        <begin position="38"/>
        <end position="56"/>
    </location>
</feature>
<evidence type="ECO:0000256" key="3">
    <source>
        <dbReference type="ARBA" id="ARBA00022676"/>
    </source>
</evidence>
<feature type="transmembrane region" description="Helical" evidence="9">
    <location>
        <begin position="336"/>
        <end position="353"/>
    </location>
</feature>
<name>M0ISB7_9EURY</name>
<keyword evidence="4" id="KW-0808">Transferase</keyword>
<evidence type="ECO:0000313" key="12">
    <source>
        <dbReference type="EMBL" id="ELZ98708.1"/>
    </source>
</evidence>
<dbReference type="GO" id="GO:0016763">
    <property type="term" value="F:pentosyltransferase activity"/>
    <property type="evidence" value="ECO:0007669"/>
    <property type="project" value="TreeGrafter"/>
</dbReference>
<dbReference type="Pfam" id="PF13231">
    <property type="entry name" value="PMT_2"/>
    <property type="match status" value="1"/>
</dbReference>
<dbReference type="InterPro" id="IPR050297">
    <property type="entry name" value="LipidA_mod_glycosyltrf_83"/>
</dbReference>
<evidence type="ECO:0000256" key="5">
    <source>
        <dbReference type="ARBA" id="ARBA00022692"/>
    </source>
</evidence>
<feature type="transmembrane region" description="Helical" evidence="9">
    <location>
        <begin position="161"/>
        <end position="177"/>
    </location>
</feature>
<evidence type="ECO:0000259" key="10">
    <source>
        <dbReference type="Pfam" id="PF13231"/>
    </source>
</evidence>
<dbReference type="Proteomes" id="UP000011550">
    <property type="component" value="Unassembled WGS sequence"/>
</dbReference>
<evidence type="ECO:0000256" key="6">
    <source>
        <dbReference type="ARBA" id="ARBA00022989"/>
    </source>
</evidence>
<feature type="domain" description="Glycosyltransferase RgtA/B/C/D-like" evidence="10">
    <location>
        <begin position="140"/>
        <end position="250"/>
    </location>
</feature>
<evidence type="ECO:0000259" key="11">
    <source>
        <dbReference type="Pfam" id="PF25230"/>
    </source>
</evidence>
<feature type="compositionally biased region" description="Polar residues" evidence="8">
    <location>
        <begin position="776"/>
        <end position="787"/>
    </location>
</feature>
<reference evidence="12 13" key="1">
    <citation type="journal article" date="2014" name="PLoS Genet.">
        <title>Phylogenetically driven sequencing of extremely halophilic archaea reveals strategies for static and dynamic osmo-response.</title>
        <authorList>
            <person name="Becker E.A."/>
            <person name="Seitzer P.M."/>
            <person name="Tritt A."/>
            <person name="Larsen D."/>
            <person name="Krusor M."/>
            <person name="Yao A.I."/>
            <person name="Wu D."/>
            <person name="Madern D."/>
            <person name="Eisen J.A."/>
            <person name="Darling A.E."/>
            <person name="Facciotti M.T."/>
        </authorList>
    </citation>
    <scope>NUCLEOTIDE SEQUENCE [LARGE SCALE GENOMIC DNA]</scope>
    <source>
        <strain evidence="12 13">ATCC BAA-1512</strain>
    </source>
</reference>
<evidence type="ECO:0000256" key="9">
    <source>
        <dbReference type="SAM" id="Phobius"/>
    </source>
</evidence>
<evidence type="ECO:0000256" key="8">
    <source>
        <dbReference type="SAM" id="MobiDB-lite"/>
    </source>
</evidence>
<dbReference type="PANTHER" id="PTHR33908">
    <property type="entry name" value="MANNOSYLTRANSFERASE YKCB-RELATED"/>
    <property type="match status" value="1"/>
</dbReference>
<dbReference type="EMBL" id="AOLN01000001">
    <property type="protein sequence ID" value="ELZ98708.1"/>
    <property type="molecule type" value="Genomic_DNA"/>
</dbReference>
<keyword evidence="7 9" id="KW-0472">Membrane</keyword>
<dbReference type="STRING" id="662479.C440_00090"/>
<feature type="domain" description="DUF7846" evidence="11">
    <location>
        <begin position="534"/>
        <end position="704"/>
    </location>
</feature>
<comment type="caution">
    <text evidence="12">The sequence shown here is derived from an EMBL/GenBank/DDBJ whole genome shotgun (WGS) entry which is preliminary data.</text>
</comment>
<feature type="transmembrane region" description="Helical" evidence="9">
    <location>
        <begin position="432"/>
        <end position="455"/>
    </location>
</feature>
<dbReference type="PATRIC" id="fig|662479.7.peg.20"/>
<evidence type="ECO:0000313" key="13">
    <source>
        <dbReference type="Proteomes" id="UP000011550"/>
    </source>
</evidence>